<name>A0A8S0RES3_OLEEU</name>
<organism evidence="2 3">
    <name type="scientific">Olea europaea subsp. europaea</name>
    <dbReference type="NCBI Taxonomy" id="158383"/>
    <lineage>
        <taxon>Eukaryota</taxon>
        <taxon>Viridiplantae</taxon>
        <taxon>Streptophyta</taxon>
        <taxon>Embryophyta</taxon>
        <taxon>Tracheophyta</taxon>
        <taxon>Spermatophyta</taxon>
        <taxon>Magnoliopsida</taxon>
        <taxon>eudicotyledons</taxon>
        <taxon>Gunneridae</taxon>
        <taxon>Pentapetalae</taxon>
        <taxon>asterids</taxon>
        <taxon>lamiids</taxon>
        <taxon>Lamiales</taxon>
        <taxon>Oleaceae</taxon>
        <taxon>Oleeae</taxon>
        <taxon>Olea</taxon>
    </lineage>
</organism>
<accession>A0A8S0RES3</accession>
<evidence type="ECO:0000313" key="3">
    <source>
        <dbReference type="Proteomes" id="UP000594638"/>
    </source>
</evidence>
<proteinExistence type="predicted"/>
<dbReference type="EMBL" id="CACTIH010003403">
    <property type="protein sequence ID" value="CAA2977362.1"/>
    <property type="molecule type" value="Genomic_DNA"/>
</dbReference>
<reference evidence="2 3" key="1">
    <citation type="submission" date="2019-12" db="EMBL/GenBank/DDBJ databases">
        <authorList>
            <person name="Alioto T."/>
            <person name="Alioto T."/>
            <person name="Gomez Garrido J."/>
        </authorList>
    </citation>
    <scope>NUCLEOTIDE SEQUENCE [LARGE SCALE GENOMIC DNA]</scope>
</reference>
<feature type="non-terminal residue" evidence="2">
    <location>
        <position position="1"/>
    </location>
</feature>
<dbReference type="Proteomes" id="UP000594638">
    <property type="component" value="Unassembled WGS sequence"/>
</dbReference>
<dbReference type="AlphaFoldDB" id="A0A8S0RES3"/>
<gene>
    <name evidence="2" type="ORF">OLEA9_A052993</name>
</gene>
<feature type="region of interest" description="Disordered" evidence="1">
    <location>
        <begin position="1"/>
        <end position="20"/>
    </location>
</feature>
<keyword evidence="3" id="KW-1185">Reference proteome</keyword>
<protein>
    <submittedName>
        <fullName evidence="2">Uncharacterized protein</fullName>
    </submittedName>
</protein>
<sequence length="65" mass="7201">GDHSMDLGKKSMPAESSKLEFQRTHRHFVASIPSTTRFLNPASQSAHVVVRAAPPASRLLNQRFT</sequence>
<evidence type="ECO:0000256" key="1">
    <source>
        <dbReference type="SAM" id="MobiDB-lite"/>
    </source>
</evidence>
<dbReference type="Gramene" id="OE9A052993T1">
    <property type="protein sequence ID" value="OE9A052993C1"/>
    <property type="gene ID" value="OE9A052993"/>
</dbReference>
<comment type="caution">
    <text evidence="2">The sequence shown here is derived from an EMBL/GenBank/DDBJ whole genome shotgun (WGS) entry which is preliminary data.</text>
</comment>
<evidence type="ECO:0000313" key="2">
    <source>
        <dbReference type="EMBL" id="CAA2977362.1"/>
    </source>
</evidence>